<evidence type="ECO:0000313" key="8">
    <source>
        <dbReference type="Proteomes" id="UP001055156"/>
    </source>
</evidence>
<accession>A0ABQ4TB85</accession>
<feature type="active site" evidence="3">
    <location>
        <position position="12"/>
    </location>
</feature>
<dbReference type="PROSITE" id="PS00144">
    <property type="entry name" value="ASN_GLN_ASE_1"/>
    <property type="match status" value="1"/>
</dbReference>
<dbReference type="CDD" id="cd08964">
    <property type="entry name" value="L-asparaginase_II"/>
    <property type="match status" value="1"/>
</dbReference>
<dbReference type="InterPro" id="IPR027473">
    <property type="entry name" value="L-asparaginase_C"/>
</dbReference>
<evidence type="ECO:0000256" key="2">
    <source>
        <dbReference type="ARBA" id="ARBA00022801"/>
    </source>
</evidence>
<dbReference type="PANTHER" id="PTHR11707:SF28">
    <property type="entry name" value="60 KDA LYSOPHOSPHOLIPASE"/>
    <property type="match status" value="1"/>
</dbReference>
<keyword evidence="8" id="KW-1185">Reference proteome</keyword>
<dbReference type="Pfam" id="PF17763">
    <property type="entry name" value="Asparaginase_C"/>
    <property type="match status" value="1"/>
</dbReference>
<dbReference type="InterPro" id="IPR027475">
    <property type="entry name" value="Asparaginase/glutaminase_AS2"/>
</dbReference>
<organism evidence="7 8">
    <name type="scientific">Methylobacterium organophilum</name>
    <dbReference type="NCBI Taxonomy" id="410"/>
    <lineage>
        <taxon>Bacteria</taxon>
        <taxon>Pseudomonadati</taxon>
        <taxon>Pseudomonadota</taxon>
        <taxon>Alphaproteobacteria</taxon>
        <taxon>Hyphomicrobiales</taxon>
        <taxon>Methylobacteriaceae</taxon>
        <taxon>Methylobacterium</taxon>
    </lineage>
</organism>
<name>A0ABQ4TB85_METOR</name>
<dbReference type="SUPFAM" id="SSF53774">
    <property type="entry name" value="Glutaminase/Asparaginase"/>
    <property type="match status" value="1"/>
</dbReference>
<protein>
    <submittedName>
        <fullName evidence="7">L-asparaginase</fullName>
    </submittedName>
</protein>
<dbReference type="InterPro" id="IPR020827">
    <property type="entry name" value="Asparaginase/glutaminase_AS1"/>
</dbReference>
<dbReference type="InterPro" id="IPR040919">
    <property type="entry name" value="Asparaginase_C"/>
</dbReference>
<sequence>MPRIDLVTTGGTIASTAREAEGAPADVVASVSGAALRESLHDRLAGIDLVVDDFCRIGSSAMDLPLSFALARRVAERLADPACDGVVVTHGTDTMEESAFLADLVVAGEKPVVFTGAQRSADAPDTDGPRNIAESVRLAASPLARGLGAVICFEGDFHAARDVTKTHASRTDTFRSGEHGKLGEVDGTLVTLHRRPILRRQFPATRIETEVELLRLALGASDRLIRFAARSGAKAIVLECFGRGNAPPAVAAAVAEIVAAGTAVIVASRCPEGRVKPIYGNGGGKDLERAGAIFAGDLSGQKARILAAVVLGTEGADLAEAFASLAG</sequence>
<evidence type="ECO:0000259" key="6">
    <source>
        <dbReference type="Pfam" id="PF17763"/>
    </source>
</evidence>
<dbReference type="InterPro" id="IPR037152">
    <property type="entry name" value="L-asparaginase_N_sf"/>
</dbReference>
<comment type="caution">
    <text evidence="7">The sequence shown here is derived from an EMBL/GenBank/DDBJ whole genome shotgun (WGS) entry which is preliminary data.</text>
</comment>
<feature type="domain" description="L-asparaginase N-terminal" evidence="5">
    <location>
        <begin position="4"/>
        <end position="196"/>
    </location>
</feature>
<dbReference type="PANTHER" id="PTHR11707">
    <property type="entry name" value="L-ASPARAGINASE"/>
    <property type="match status" value="1"/>
</dbReference>
<dbReference type="InterPro" id="IPR004550">
    <property type="entry name" value="AsnASE_II"/>
</dbReference>
<dbReference type="PIRSF" id="PIRSF001220">
    <property type="entry name" value="L-ASNase_gatD"/>
    <property type="match status" value="1"/>
</dbReference>
<dbReference type="SFLD" id="SFLDS00057">
    <property type="entry name" value="Glutaminase/Asparaginase"/>
    <property type="match status" value="1"/>
</dbReference>
<proteinExistence type="inferred from homology"/>
<dbReference type="SMART" id="SM00870">
    <property type="entry name" value="Asparaginase"/>
    <property type="match status" value="1"/>
</dbReference>
<comment type="similarity">
    <text evidence="1">Belongs to the asparaginase 1 family.</text>
</comment>
<evidence type="ECO:0000256" key="4">
    <source>
        <dbReference type="PROSITE-ProRule" id="PRU10100"/>
    </source>
</evidence>
<dbReference type="EMBL" id="BPQV01000007">
    <property type="protein sequence ID" value="GJE27759.1"/>
    <property type="molecule type" value="Genomic_DNA"/>
</dbReference>
<evidence type="ECO:0000313" key="7">
    <source>
        <dbReference type="EMBL" id="GJE27759.1"/>
    </source>
</evidence>
<evidence type="ECO:0000259" key="5">
    <source>
        <dbReference type="Pfam" id="PF00710"/>
    </source>
</evidence>
<reference evidence="7" key="1">
    <citation type="journal article" date="2021" name="Front. Microbiol.">
        <title>Comprehensive Comparative Genomics and Phenotyping of Methylobacterium Species.</title>
        <authorList>
            <person name="Alessa O."/>
            <person name="Ogura Y."/>
            <person name="Fujitani Y."/>
            <person name="Takami H."/>
            <person name="Hayashi T."/>
            <person name="Sahin N."/>
            <person name="Tani A."/>
        </authorList>
    </citation>
    <scope>NUCLEOTIDE SEQUENCE</scope>
    <source>
        <strain evidence="7">NBRC 15689</strain>
    </source>
</reference>
<dbReference type="RefSeq" id="WP_238311559.1">
    <property type="nucleotide sequence ID" value="NZ_BPQV01000007.1"/>
</dbReference>
<keyword evidence="2" id="KW-0378">Hydrolase</keyword>
<dbReference type="PRINTS" id="PR00139">
    <property type="entry name" value="ASNGLNASE"/>
</dbReference>
<feature type="domain" description="Asparaginase/glutaminase C-terminal" evidence="6">
    <location>
        <begin position="211"/>
        <end position="314"/>
    </location>
</feature>
<dbReference type="InterPro" id="IPR036152">
    <property type="entry name" value="Asp/glu_Ase-like_sf"/>
</dbReference>
<dbReference type="Pfam" id="PF00710">
    <property type="entry name" value="Asparaginase"/>
    <property type="match status" value="1"/>
</dbReference>
<dbReference type="PROSITE" id="PS00917">
    <property type="entry name" value="ASN_GLN_ASE_2"/>
    <property type="match status" value="1"/>
</dbReference>
<dbReference type="PROSITE" id="PS51732">
    <property type="entry name" value="ASN_GLN_ASE_3"/>
    <property type="match status" value="1"/>
</dbReference>
<dbReference type="Gene3D" id="3.40.50.1170">
    <property type="entry name" value="L-asparaginase, N-terminal domain"/>
    <property type="match status" value="1"/>
</dbReference>
<feature type="active site" evidence="4">
    <location>
        <position position="92"/>
    </location>
</feature>
<dbReference type="Proteomes" id="UP001055156">
    <property type="component" value="Unassembled WGS sequence"/>
</dbReference>
<dbReference type="Gene3D" id="3.40.50.40">
    <property type="match status" value="1"/>
</dbReference>
<reference evidence="7" key="2">
    <citation type="submission" date="2021-08" db="EMBL/GenBank/DDBJ databases">
        <authorList>
            <person name="Tani A."/>
            <person name="Ola A."/>
            <person name="Ogura Y."/>
            <person name="Katsura K."/>
            <person name="Hayashi T."/>
        </authorList>
    </citation>
    <scope>NUCLEOTIDE SEQUENCE</scope>
    <source>
        <strain evidence="7">NBRC 15689</strain>
    </source>
</reference>
<dbReference type="InterPro" id="IPR006034">
    <property type="entry name" value="Asparaginase/glutaminase-like"/>
</dbReference>
<dbReference type="PIRSF" id="PIRSF500176">
    <property type="entry name" value="L_ASNase"/>
    <property type="match status" value="1"/>
</dbReference>
<evidence type="ECO:0000256" key="1">
    <source>
        <dbReference type="ARBA" id="ARBA00010518"/>
    </source>
</evidence>
<evidence type="ECO:0000256" key="3">
    <source>
        <dbReference type="PROSITE-ProRule" id="PRU10099"/>
    </source>
</evidence>
<gene>
    <name evidence="7" type="primary">ansA</name>
    <name evidence="7" type="ORF">LKMONMHP_2620</name>
</gene>
<dbReference type="InterPro" id="IPR027474">
    <property type="entry name" value="L-asparaginase_N"/>
</dbReference>